<accession>A0A803YBZ4</accession>
<reference evidence="9" key="2">
    <citation type="submission" date="2025-08" db="UniProtKB">
        <authorList>
            <consortium name="Ensembl"/>
        </authorList>
    </citation>
    <scope>IDENTIFICATION</scope>
</reference>
<comment type="subcellular location">
    <subcellularLocation>
        <location evidence="1 7">Nucleus</location>
    </subcellularLocation>
</comment>
<dbReference type="KEGG" id="mgp:104916750"/>
<dbReference type="Ensembl" id="ENSMGAT00000037438.1">
    <property type="protein sequence ID" value="ENSMGAP00000029291.1"/>
    <property type="gene ID" value="ENSMGAG00000021695.1"/>
</dbReference>
<reference evidence="9" key="3">
    <citation type="submission" date="2025-09" db="UniProtKB">
        <authorList>
            <consortium name="Ensembl"/>
        </authorList>
    </citation>
    <scope>IDENTIFICATION</scope>
</reference>
<dbReference type="PANTHER" id="PTHR12949:SF0">
    <property type="entry name" value="DNA-DIRECTED RNA POLYMERASE III SUBUNIT RPC3"/>
    <property type="match status" value="1"/>
</dbReference>
<dbReference type="CTD" id="10623"/>
<comment type="function">
    <text evidence="7">DNA-dependent RNA polymerase catalyzes the transcription of DNA into RNA using the four ribonucleoside triphosphates as substrates. Specific core component of RNA polymerase III which synthesizes small RNAs, such as 5S rRNA and tRNAs.</text>
</comment>
<sequence>MTQAEIKLCSLLLREHFGEIVEKVGTYLVRTGSQPLRAVCADTGLALDQVRKALCVLIQHNLAAYQLQKRGCVEYEARCRRVLRILRYPRYIYTAKALYGDTGELLVEELLLNGKMTLSAVVRKVADRLTETMEGGRRRPACGDLVRVEAGGAELCLRVRAPKGGELLGRVQRRAAKWGRGCSVSLWREAERSGAVGP</sequence>
<dbReference type="GeneTree" id="ENSGT00390000002799"/>
<dbReference type="AlphaFoldDB" id="A0A803YBZ4"/>
<proteinExistence type="inferred from homology"/>
<comment type="subunit">
    <text evidence="7">Component of the RNA polymerase III (Pol III) complex consisting of 17 subunits.</text>
</comment>
<reference evidence="9" key="1">
    <citation type="journal article" date="2010" name="PLoS Biol.">
        <title>Multi-platform next-generation sequencing of the domestic turkey (Meleagris gallopavo): genome assembly and analysis.</title>
        <authorList>
            <person name="Dalloul R.A."/>
            <person name="Long J.A."/>
            <person name="Zimin A.V."/>
            <person name="Aslam L."/>
            <person name="Beal K."/>
            <person name="Blomberg L.A."/>
            <person name="Bouffard P."/>
            <person name="Burt D.W."/>
            <person name="Crasta O."/>
            <person name="Crooijmans R.P."/>
            <person name="Cooper K."/>
            <person name="Coulombe R.A."/>
            <person name="De S."/>
            <person name="Delany M.E."/>
            <person name="Dodgson J.B."/>
            <person name="Dong J.J."/>
            <person name="Evans C."/>
            <person name="Frederickson K.M."/>
            <person name="Flicek P."/>
            <person name="Florea L."/>
            <person name="Folkerts O."/>
            <person name="Groenen M.A."/>
            <person name="Harkins T.T."/>
            <person name="Herrero J."/>
            <person name="Hoffmann S."/>
            <person name="Megens H.J."/>
            <person name="Jiang A."/>
            <person name="de Jong P."/>
            <person name="Kaiser P."/>
            <person name="Kim H."/>
            <person name="Kim K.W."/>
            <person name="Kim S."/>
            <person name="Langenberger D."/>
            <person name="Lee M.K."/>
            <person name="Lee T."/>
            <person name="Mane S."/>
            <person name="Marcais G."/>
            <person name="Marz M."/>
            <person name="McElroy A.P."/>
            <person name="Modise T."/>
            <person name="Nefedov M."/>
            <person name="Notredame C."/>
            <person name="Paton I.R."/>
            <person name="Payne W.S."/>
            <person name="Pertea G."/>
            <person name="Prickett D."/>
            <person name="Puiu D."/>
            <person name="Qioa D."/>
            <person name="Raineri E."/>
            <person name="Ruffier M."/>
            <person name="Salzberg S.L."/>
            <person name="Schatz M.C."/>
            <person name="Scheuring C."/>
            <person name="Schmidt C.J."/>
            <person name="Schroeder S."/>
            <person name="Searle S.M."/>
            <person name="Smith E.J."/>
            <person name="Smith J."/>
            <person name="Sonstegard T.S."/>
            <person name="Stadler P.F."/>
            <person name="Tafer H."/>
            <person name="Tu Z.J."/>
            <person name="Van Tassell C.P."/>
            <person name="Vilella A.J."/>
            <person name="Williams K.P."/>
            <person name="Yorke J.A."/>
            <person name="Zhang L."/>
            <person name="Zhang H.B."/>
            <person name="Zhang X."/>
            <person name="Zhang Y."/>
            <person name="Reed K.M."/>
        </authorList>
    </citation>
    <scope>NUCLEOTIDE SEQUENCE [LARGE SCALE GENOMIC DNA]</scope>
</reference>
<evidence type="ECO:0000256" key="1">
    <source>
        <dbReference type="ARBA" id="ARBA00004123"/>
    </source>
</evidence>
<comment type="similarity">
    <text evidence="2 7">Belongs to the eukaryotic RPC3/POLR3C RNA polymerase subunit family.</text>
</comment>
<dbReference type="InterPro" id="IPR039748">
    <property type="entry name" value="RPC3"/>
</dbReference>
<dbReference type="PANTHER" id="PTHR12949">
    <property type="entry name" value="RNA POLYMERASE III DNA DIRECTED -RELATED"/>
    <property type="match status" value="1"/>
</dbReference>
<evidence type="ECO:0000313" key="9">
    <source>
        <dbReference type="Ensembl" id="ENSMGAP00000029291.1"/>
    </source>
</evidence>
<dbReference type="InterPro" id="IPR036388">
    <property type="entry name" value="WH-like_DNA-bd_sf"/>
</dbReference>
<evidence type="ECO:0000313" key="10">
    <source>
        <dbReference type="Proteomes" id="UP000001645"/>
    </source>
</evidence>
<evidence type="ECO:0000259" key="8">
    <source>
        <dbReference type="Pfam" id="PF08221"/>
    </source>
</evidence>
<name>A0A803YBZ4_MELGA</name>
<dbReference type="GeneID" id="104916750"/>
<organism evidence="9 10">
    <name type="scientific">Meleagris gallopavo</name>
    <name type="common">Wild turkey</name>
    <dbReference type="NCBI Taxonomy" id="9103"/>
    <lineage>
        <taxon>Eukaryota</taxon>
        <taxon>Metazoa</taxon>
        <taxon>Chordata</taxon>
        <taxon>Craniata</taxon>
        <taxon>Vertebrata</taxon>
        <taxon>Euteleostomi</taxon>
        <taxon>Archelosauria</taxon>
        <taxon>Archosauria</taxon>
        <taxon>Dinosauria</taxon>
        <taxon>Saurischia</taxon>
        <taxon>Theropoda</taxon>
        <taxon>Coelurosauria</taxon>
        <taxon>Aves</taxon>
        <taxon>Neognathae</taxon>
        <taxon>Galloanserae</taxon>
        <taxon>Galliformes</taxon>
        <taxon>Phasianidae</taxon>
        <taxon>Meleagridinae</taxon>
        <taxon>Meleagris</taxon>
    </lineage>
</organism>
<keyword evidence="5 7" id="KW-0804">Transcription</keyword>
<dbReference type="Gene3D" id="1.10.10.10">
    <property type="entry name" value="Winged helix-like DNA-binding domain superfamily/Winged helix DNA-binding domain"/>
    <property type="match status" value="2"/>
</dbReference>
<dbReference type="InterPro" id="IPR013197">
    <property type="entry name" value="RNA_pol_III_RPC82-rel_HTH"/>
</dbReference>
<dbReference type="InParanoid" id="A0A803YBZ4"/>
<keyword evidence="4 7" id="KW-0240">DNA-directed RNA polymerase</keyword>
<evidence type="ECO:0000256" key="5">
    <source>
        <dbReference type="ARBA" id="ARBA00023163"/>
    </source>
</evidence>
<evidence type="ECO:0000256" key="7">
    <source>
        <dbReference type="RuleBase" id="RU367076"/>
    </source>
</evidence>
<dbReference type="GO" id="GO:0003697">
    <property type="term" value="F:single-stranded DNA binding"/>
    <property type="evidence" value="ECO:0007669"/>
    <property type="project" value="UniProtKB-UniRule"/>
</dbReference>
<dbReference type="Pfam" id="PF08221">
    <property type="entry name" value="HTH_9"/>
    <property type="match status" value="1"/>
</dbReference>
<feature type="domain" description="RNA polymerase III subunit RPC82-related helix-turn-helix" evidence="8">
    <location>
        <begin position="7"/>
        <end position="65"/>
    </location>
</feature>
<dbReference type="Proteomes" id="UP000001645">
    <property type="component" value="Unplaced"/>
</dbReference>
<evidence type="ECO:0000256" key="3">
    <source>
        <dbReference type="ARBA" id="ARBA00016689"/>
    </source>
</evidence>
<keyword evidence="6 7" id="KW-0539">Nucleus</keyword>
<evidence type="ECO:0000256" key="2">
    <source>
        <dbReference type="ARBA" id="ARBA00007206"/>
    </source>
</evidence>
<dbReference type="GO" id="GO:0005666">
    <property type="term" value="C:RNA polymerase III complex"/>
    <property type="evidence" value="ECO:0007669"/>
    <property type="project" value="UniProtKB-UniRule"/>
</dbReference>
<dbReference type="FunFam" id="1.10.10.10:FF:000262">
    <property type="entry name" value="DNA-directed RNA polymerase III subunit RPC3"/>
    <property type="match status" value="1"/>
</dbReference>
<evidence type="ECO:0000256" key="6">
    <source>
        <dbReference type="ARBA" id="ARBA00023242"/>
    </source>
</evidence>
<protein>
    <recommendedName>
        <fullName evidence="3 7">DNA-directed RNA polymerase III subunit RPC3</fullName>
        <shortName evidence="7">RNA polymerase III subunit C3</shortName>
    </recommendedName>
</protein>
<dbReference type="FunFam" id="1.10.10.10:FF:000218">
    <property type="entry name" value="DNA-directed RNA polymerase III subunit RPC3"/>
    <property type="match status" value="1"/>
</dbReference>
<evidence type="ECO:0000256" key="4">
    <source>
        <dbReference type="ARBA" id="ARBA00022478"/>
    </source>
</evidence>
<keyword evidence="10" id="KW-1185">Reference proteome</keyword>